<evidence type="ECO:0000313" key="5">
    <source>
        <dbReference type="Proteomes" id="UP000694232"/>
    </source>
</evidence>
<keyword evidence="2 3" id="KW-0479">Metal-binding</keyword>
<keyword evidence="2 3" id="KW-0106">Calcium</keyword>
<feature type="active site" description="Proton acceptor" evidence="1">
    <location>
        <position position="191"/>
    </location>
</feature>
<comment type="cofactor">
    <cofactor evidence="3">
        <name>Ca(2+)</name>
        <dbReference type="ChEBI" id="CHEBI:29108"/>
    </cofactor>
    <text evidence="3">Binds 1 Ca(2+) ion per monomer. In the dimeric form the Ca(2+) is bound by different amino acids with binding of each Ca(2+) shared with ligands coming from each monomer. The Ca(2+) ion may have a role in catalysis.</text>
</comment>
<dbReference type="Proteomes" id="UP000694232">
    <property type="component" value="Chromosome 2"/>
</dbReference>
<dbReference type="KEGG" id="vos:KNV97_03035"/>
<keyword evidence="3" id="KW-0442">Lipid degradation</keyword>
<dbReference type="GO" id="GO:0009279">
    <property type="term" value="C:cell outer membrane"/>
    <property type="evidence" value="ECO:0007669"/>
    <property type="project" value="UniProtKB-SubCell"/>
</dbReference>
<accession>A0A975U7B2</accession>
<protein>
    <recommendedName>
        <fullName evidence="3">Phospholipase A1</fullName>
        <ecNumber evidence="3">3.1.1.32</ecNumber>
        <ecNumber evidence="3">3.1.1.4</ecNumber>
    </recommendedName>
    <alternativeName>
        <fullName evidence="3">Phosphatidylcholine 1-acylhydrolase</fullName>
    </alternativeName>
</protein>
<dbReference type="Pfam" id="PF02253">
    <property type="entry name" value="PLA1"/>
    <property type="match status" value="1"/>
</dbReference>
<comment type="function">
    <text evidence="3">Hydrolysis of phosphatidylcholine with phospholipase A2 (EC 3.1.1.4) and phospholipase A1 (EC 3.1.1.32) activities.</text>
</comment>
<dbReference type="GO" id="GO:0008970">
    <property type="term" value="F:phospholipase A1 activity"/>
    <property type="evidence" value="ECO:0007669"/>
    <property type="project" value="UniProtKB-EC"/>
</dbReference>
<gene>
    <name evidence="4" type="ORF">KNV97_03035</name>
</gene>
<evidence type="ECO:0000256" key="3">
    <source>
        <dbReference type="RuleBase" id="RU366027"/>
    </source>
</evidence>
<dbReference type="GO" id="GO:0046872">
    <property type="term" value="F:metal ion binding"/>
    <property type="evidence" value="ECO:0007669"/>
    <property type="project" value="UniProtKB-KW"/>
</dbReference>
<evidence type="ECO:0000256" key="1">
    <source>
        <dbReference type="PIRSR" id="PIRSR603187-1"/>
    </source>
</evidence>
<sequence length="328" mass="38369">MLQTTLLATLFLSPLIEAEELSDYDRCLLNATRGQSGEMTIDEVRQRCELPEEEEPTEEPELLTQRRELEKSTEFQPFVITPHKMNYILPLTYTDSVNREAYQDTGWAEDLRKAEAEFQISFKIPLNYTDLLFEDDALFFGFTLRSYWQVYAGSISRPFRETNYQPELFYFTPTVWKPFGGNTWLGVGIEHQSNGQRQDLSRSWNRIYGSFTYEKNRLAVNFRPWWRIPEDSKSYADDPDGDDNPDIRDYMGNFELSAVYKWDSVALNFMGRENFETHNGYAELGMTFPIWGKVRGYAKYSTGYGENLIDYNHKQQRFGLGIAITDIL</sequence>
<dbReference type="CDD" id="cd00541">
    <property type="entry name" value="OMPLA"/>
    <property type="match status" value="1"/>
</dbReference>
<feature type="binding site" description="in dimeric form" evidence="2">
    <location>
        <position position="243"/>
    </location>
    <ligand>
        <name>Ca(2+)</name>
        <dbReference type="ChEBI" id="CHEBI:29108"/>
        <label>1</label>
    </ligand>
</feature>
<comment type="similarity">
    <text evidence="3">Belongs to the phospholipase A1 family.</text>
</comment>
<comment type="catalytic activity">
    <reaction evidence="3">
        <text>a 1,2-diacyl-sn-glycero-3-phosphocholine + H2O = a 2-acyl-sn-glycero-3-phosphocholine + a fatty acid + H(+)</text>
        <dbReference type="Rhea" id="RHEA:18689"/>
        <dbReference type="ChEBI" id="CHEBI:15377"/>
        <dbReference type="ChEBI" id="CHEBI:15378"/>
        <dbReference type="ChEBI" id="CHEBI:28868"/>
        <dbReference type="ChEBI" id="CHEBI:57643"/>
        <dbReference type="ChEBI" id="CHEBI:57875"/>
        <dbReference type="EC" id="3.1.1.32"/>
    </reaction>
</comment>
<feature type="binding site" description="in dimeric form" evidence="2">
    <location>
        <position position="156"/>
    </location>
    <ligand>
        <name>Ca(2+)</name>
        <dbReference type="ChEBI" id="CHEBI:29108"/>
        <label>1</label>
    </ligand>
</feature>
<dbReference type="EC" id="3.1.1.4" evidence="3"/>
<dbReference type="GO" id="GO:0004623">
    <property type="term" value="F:phospholipase A2 activity"/>
    <property type="evidence" value="ECO:0007669"/>
    <property type="project" value="UniProtKB-EC"/>
</dbReference>
<evidence type="ECO:0000313" key="4">
    <source>
        <dbReference type="EMBL" id="QXO16528.1"/>
    </source>
</evidence>
<dbReference type="EMBL" id="CP076642">
    <property type="protein sequence ID" value="QXO16528.1"/>
    <property type="molecule type" value="Genomic_DNA"/>
</dbReference>
<evidence type="ECO:0000256" key="2">
    <source>
        <dbReference type="PIRSR" id="PIRSR603187-2"/>
    </source>
</evidence>
<dbReference type="GO" id="GO:0016042">
    <property type="term" value="P:lipid catabolic process"/>
    <property type="evidence" value="ECO:0007669"/>
    <property type="project" value="UniProtKB-KW"/>
</dbReference>
<keyword evidence="3" id="KW-0443">Lipid metabolism</keyword>
<feature type="active site" description="Nucleophile" evidence="1">
    <location>
        <position position="193"/>
    </location>
</feature>
<keyword evidence="3" id="KW-0472">Membrane</keyword>
<dbReference type="AlphaFoldDB" id="A0A975U7B2"/>
<dbReference type="InterPro" id="IPR003187">
    <property type="entry name" value="PLipase_A1"/>
</dbReference>
<proteinExistence type="inferred from homology"/>
<comment type="subcellular location">
    <subcellularLocation>
        <location evidence="3">Cell outer membrane</location>
        <topology evidence="3">Multi-pass membrane protein</topology>
    </subcellularLocation>
    <text evidence="3">One of the very few enzymes located there.</text>
</comment>
<keyword evidence="5" id="KW-1185">Reference proteome</keyword>
<dbReference type="PANTHER" id="PTHR40457:SF1">
    <property type="entry name" value="PHOSPHOLIPASE A1"/>
    <property type="match status" value="1"/>
</dbReference>
<dbReference type="PANTHER" id="PTHR40457">
    <property type="entry name" value="PHOSPHOLIPASE A1"/>
    <property type="match status" value="1"/>
</dbReference>
<keyword evidence="3" id="KW-0378">Hydrolase</keyword>
<comment type="subunit">
    <text evidence="3">Homodimer; dimerization is reversible, and the dimeric form is the active one.</text>
</comment>
<organism evidence="4 5">
    <name type="scientific">Vibrio ostreae</name>
    <dbReference type="NCBI Taxonomy" id="2841925"/>
    <lineage>
        <taxon>Bacteria</taxon>
        <taxon>Pseudomonadati</taxon>
        <taxon>Pseudomonadota</taxon>
        <taxon>Gammaproteobacteria</taxon>
        <taxon>Vibrionales</taxon>
        <taxon>Vibrionaceae</taxon>
        <taxon>Vibrio</taxon>
    </lineage>
</organism>
<name>A0A975U7B2_9VIBR</name>
<dbReference type="EC" id="3.1.1.32" evidence="3"/>
<reference evidence="4" key="1">
    <citation type="submission" date="2021-06" db="EMBL/GenBank/DDBJ databases">
        <title>Vibrio nov. sp., novel gut bacterium isolated from Yellow Sea oyster.</title>
        <authorList>
            <person name="Muhammad N."/>
            <person name="Nguyen T.H."/>
            <person name="Lee Y.-J."/>
            <person name="Ko J."/>
            <person name="Kim S.-G."/>
        </authorList>
    </citation>
    <scope>NUCLEOTIDE SEQUENCE</scope>
    <source>
        <strain evidence="4">OG9-811</strain>
    </source>
</reference>
<comment type="catalytic activity">
    <reaction evidence="3">
        <text>a 1,2-diacyl-sn-glycero-3-phosphocholine + H2O = a 1-acyl-sn-glycero-3-phosphocholine + a fatty acid + H(+)</text>
        <dbReference type="Rhea" id="RHEA:15801"/>
        <dbReference type="ChEBI" id="CHEBI:15377"/>
        <dbReference type="ChEBI" id="CHEBI:15378"/>
        <dbReference type="ChEBI" id="CHEBI:28868"/>
        <dbReference type="ChEBI" id="CHEBI:57643"/>
        <dbReference type="ChEBI" id="CHEBI:58168"/>
        <dbReference type="EC" id="3.1.1.4"/>
    </reaction>
</comment>
<feature type="binding site" description="in dimeric form" evidence="2">
    <location>
        <position position="201"/>
    </location>
    <ligand>
        <name>Ca(2+)</name>
        <dbReference type="ChEBI" id="CHEBI:29108"/>
        <label>1</label>
    </ligand>
</feature>
<keyword evidence="3" id="KW-0998">Cell outer membrane</keyword>